<dbReference type="OrthoDB" id="11179at2157"/>
<comment type="catalytic activity">
    <reaction evidence="5">
        <text>(2S)-2-phospholactate + GTP + H(+) = (2S)-lactyl-2-diphospho-5'-guanosine + diphosphate</text>
        <dbReference type="Rhea" id="RHEA:63424"/>
        <dbReference type="ChEBI" id="CHEBI:15378"/>
        <dbReference type="ChEBI" id="CHEBI:33019"/>
        <dbReference type="ChEBI" id="CHEBI:37565"/>
        <dbReference type="ChEBI" id="CHEBI:59435"/>
        <dbReference type="ChEBI" id="CHEBI:59906"/>
        <dbReference type="EC" id="2.7.7.68"/>
    </reaction>
</comment>
<evidence type="ECO:0000256" key="3">
    <source>
        <dbReference type="ARBA" id="ARBA00022741"/>
    </source>
</evidence>
<dbReference type="UniPathway" id="UPA00071"/>
<comment type="subunit">
    <text evidence="5">Homodimer.</text>
</comment>
<comment type="pathway">
    <text evidence="5">Cofactor biosynthesis; coenzyme F420 biosynthesis.</text>
</comment>
<dbReference type="Gene3D" id="6.10.140.50">
    <property type="match status" value="1"/>
</dbReference>
<gene>
    <name evidence="5" type="primary">cofC</name>
    <name evidence="6" type="ORF">SAMN05216226_10856</name>
</gene>
<protein>
    <recommendedName>
        <fullName evidence="5">2-phospho-L-lactate guanylyltransferase</fullName>
        <shortName evidence="5">LP guanylyltransferase</shortName>
        <ecNumber evidence="5">2.7.7.68</ecNumber>
    </recommendedName>
</protein>
<keyword evidence="2 5" id="KW-0548">Nucleotidyltransferase</keyword>
<dbReference type="STRING" id="890420.SAMN05216226_10856"/>
<dbReference type="EC" id="2.7.7.68" evidence="5"/>
<dbReference type="GO" id="GO:0005525">
    <property type="term" value="F:GTP binding"/>
    <property type="evidence" value="ECO:0007669"/>
    <property type="project" value="UniProtKB-KW"/>
</dbReference>
<accession>A0A1G8W4B1</accession>
<proteinExistence type="inferred from homology"/>
<dbReference type="Gene3D" id="3.90.550.10">
    <property type="entry name" value="Spore Coat Polysaccharide Biosynthesis Protein SpsA, Chain A"/>
    <property type="match status" value="1"/>
</dbReference>
<comment type="similarity">
    <text evidence="5">Belongs to the CofC family.</text>
</comment>
<evidence type="ECO:0000256" key="5">
    <source>
        <dbReference type="HAMAP-Rule" id="MF_02114"/>
    </source>
</evidence>
<dbReference type="AlphaFoldDB" id="A0A1G8W4B1"/>
<evidence type="ECO:0000256" key="1">
    <source>
        <dbReference type="ARBA" id="ARBA00022679"/>
    </source>
</evidence>
<dbReference type="GO" id="GO:0043814">
    <property type="term" value="F:phospholactate guanylyltransferase activity"/>
    <property type="evidence" value="ECO:0007669"/>
    <property type="project" value="UniProtKB-EC"/>
</dbReference>
<dbReference type="HAMAP" id="MF_02114">
    <property type="entry name" value="CofC"/>
    <property type="match status" value="1"/>
</dbReference>
<evidence type="ECO:0000256" key="2">
    <source>
        <dbReference type="ARBA" id="ARBA00022695"/>
    </source>
</evidence>
<evidence type="ECO:0000313" key="7">
    <source>
        <dbReference type="Proteomes" id="UP000198856"/>
    </source>
</evidence>
<dbReference type="Proteomes" id="UP000198856">
    <property type="component" value="Unassembled WGS sequence"/>
</dbReference>
<sequence>MHVLVPFDARQPKSRLADVLDDGERQTFARAMLADVLDAIEETGHEPTVLSTAQVDCRASVTVDERPLTTAVNDALDERALPVGVVMSDLALATADTLDALFGTAGDVVIAPGLGGGTNALVVRHAEFEVDYHGTSVRDHREAATAVGANLQVVDSYRLGVDIDDPTDLVEVLLHNDRTATTWLDDAGFRLETREGRATIARTGTESDGT</sequence>
<dbReference type="InterPro" id="IPR029044">
    <property type="entry name" value="Nucleotide-diphossugar_trans"/>
</dbReference>
<keyword evidence="3 5" id="KW-0547">Nucleotide-binding</keyword>
<name>A0A1G8W4B1_9EURY</name>
<comment type="function">
    <text evidence="5">Guanylyltransferase that catalyzes the activation of (2S)-2-phospholactate (2-PL) as (2S)-lactyl-2-diphospho-5'-guanosine, via the condensation of 2-PL with GTP. It is involved in the biosynthesis of coenzyme F420, a hydride carrier cofactor.</text>
</comment>
<dbReference type="Pfam" id="PF01983">
    <property type="entry name" value="CofC"/>
    <property type="match status" value="1"/>
</dbReference>
<dbReference type="NCBIfam" id="TIGR03552">
    <property type="entry name" value="F420_cofC"/>
    <property type="match status" value="1"/>
</dbReference>
<keyword evidence="1 5" id="KW-0808">Transferase</keyword>
<evidence type="ECO:0000313" key="6">
    <source>
        <dbReference type="EMBL" id="SDJ72933.1"/>
    </source>
</evidence>
<dbReference type="InterPro" id="IPR002835">
    <property type="entry name" value="CofC"/>
</dbReference>
<dbReference type="EMBL" id="FNFC01000008">
    <property type="protein sequence ID" value="SDJ72933.1"/>
    <property type="molecule type" value="Genomic_DNA"/>
</dbReference>
<dbReference type="PANTHER" id="PTHR40392:SF1">
    <property type="entry name" value="2-PHOSPHO-L-LACTATE GUANYLYLTRANSFERASE"/>
    <property type="match status" value="1"/>
</dbReference>
<evidence type="ECO:0000256" key="4">
    <source>
        <dbReference type="ARBA" id="ARBA00023134"/>
    </source>
</evidence>
<organism evidence="6 7">
    <name type="scientific">Halovenus aranensis</name>
    <dbReference type="NCBI Taxonomy" id="890420"/>
    <lineage>
        <taxon>Archaea</taxon>
        <taxon>Methanobacteriati</taxon>
        <taxon>Methanobacteriota</taxon>
        <taxon>Stenosarchaea group</taxon>
        <taxon>Halobacteria</taxon>
        <taxon>Halobacteriales</taxon>
        <taxon>Haloarculaceae</taxon>
        <taxon>Halovenus</taxon>
    </lineage>
</organism>
<dbReference type="RefSeq" id="WP_092702297.1">
    <property type="nucleotide sequence ID" value="NZ_FNFC01000008.1"/>
</dbReference>
<dbReference type="SUPFAM" id="SSF53448">
    <property type="entry name" value="Nucleotide-diphospho-sugar transferases"/>
    <property type="match status" value="1"/>
</dbReference>
<keyword evidence="7" id="KW-1185">Reference proteome</keyword>
<keyword evidence="4 5" id="KW-0342">GTP-binding</keyword>
<reference evidence="6 7" key="1">
    <citation type="submission" date="2016-10" db="EMBL/GenBank/DDBJ databases">
        <authorList>
            <person name="de Groot N.N."/>
        </authorList>
    </citation>
    <scope>NUCLEOTIDE SEQUENCE [LARGE SCALE GENOMIC DNA]</scope>
    <source>
        <strain evidence="6 7">IBRC-M10015</strain>
    </source>
</reference>
<dbReference type="GO" id="GO:0052645">
    <property type="term" value="P:F420-0 metabolic process"/>
    <property type="evidence" value="ECO:0007669"/>
    <property type="project" value="UniProtKB-UniRule"/>
</dbReference>
<dbReference type="PANTHER" id="PTHR40392">
    <property type="entry name" value="2-PHOSPHO-L-LACTATE GUANYLYLTRANSFERASE"/>
    <property type="match status" value="1"/>
</dbReference>